<evidence type="ECO:0000313" key="3">
    <source>
        <dbReference type="EMBL" id="KZZ89681.1"/>
    </source>
</evidence>
<feature type="compositionally biased region" description="Acidic residues" evidence="2">
    <location>
        <begin position="375"/>
        <end position="385"/>
    </location>
</feature>
<feature type="compositionally biased region" description="Low complexity" evidence="2">
    <location>
        <begin position="406"/>
        <end position="417"/>
    </location>
</feature>
<dbReference type="GO" id="GO:0019888">
    <property type="term" value="F:protein phosphatase regulator activity"/>
    <property type="evidence" value="ECO:0007669"/>
    <property type="project" value="InterPro"/>
</dbReference>
<evidence type="ECO:0000313" key="4">
    <source>
        <dbReference type="Proteomes" id="UP000078544"/>
    </source>
</evidence>
<dbReference type="Proteomes" id="UP000078544">
    <property type="component" value="Unassembled WGS sequence"/>
</dbReference>
<protein>
    <submittedName>
        <fullName evidence="3">Protein phosphatase 4 core regulatory subunit R2</fullName>
    </submittedName>
</protein>
<dbReference type="STRING" id="1081109.A0A167X678"/>
<dbReference type="OrthoDB" id="341898at2759"/>
<comment type="similarity">
    <text evidence="1">Belongs to the PPP4R2 family.</text>
</comment>
<dbReference type="GO" id="GO:0005737">
    <property type="term" value="C:cytoplasm"/>
    <property type="evidence" value="ECO:0007669"/>
    <property type="project" value="TreeGrafter"/>
</dbReference>
<dbReference type="EMBL" id="AZGY01000024">
    <property type="protein sequence ID" value="KZZ89681.1"/>
    <property type="molecule type" value="Genomic_DNA"/>
</dbReference>
<keyword evidence="4" id="KW-1185">Reference proteome</keyword>
<feature type="compositionally biased region" description="Basic and acidic residues" evidence="2">
    <location>
        <begin position="386"/>
        <end position="404"/>
    </location>
</feature>
<sequence>MDPSDSNDLALRKIAAGEAVPDGTWPQLRVHVIARLDEIARTEFPIPNLPTPPPPYTSSQEANKENVPKPTAAQPLAPGQLPAQIDVMLVDIKKHLETFPTHAPHTVQRLAELILEPKAHYRALASYLHAVDRVVRVTSGTNMYPLPPAVLDMSAMQRNGDEVRDAAAEVSWDNPAATTLGTDEALGGALLTPIPWLTRANSDGSNGDSTTSGGAQIHSEGTETIEGPNGVGSIETVSVSVNGIPSTGHARGVTQGELLRQEQRAGVVPVSQLARTQGPDPDHNEDHHDDEDGEANEMPHARGPEEIGVNDTGPQGVTTSYMGEEGVLTHDIDVEAAVGRKHDGGEAQPKPDVTSSAEEPADASQGASTKREARPEEEEEEEEEEQPAKRVKEEEAAPMAKDEGAADTAAAAATTPAVVGGDSQQKSATEETDGET</sequence>
<feature type="compositionally biased region" description="Pro residues" evidence="2">
    <location>
        <begin position="47"/>
        <end position="56"/>
    </location>
</feature>
<accession>A0A167X678</accession>
<feature type="region of interest" description="Disordered" evidence="2">
    <location>
        <begin position="274"/>
        <end position="320"/>
    </location>
</feature>
<evidence type="ECO:0000256" key="1">
    <source>
        <dbReference type="ARBA" id="ARBA00009207"/>
    </source>
</evidence>
<reference evidence="3 4" key="1">
    <citation type="journal article" date="2016" name="Genome Biol. Evol.">
        <title>Divergent and convergent evolution of fungal pathogenicity.</title>
        <authorList>
            <person name="Shang Y."/>
            <person name="Xiao G."/>
            <person name="Zheng P."/>
            <person name="Cen K."/>
            <person name="Zhan S."/>
            <person name="Wang C."/>
        </authorList>
    </citation>
    <scope>NUCLEOTIDE SEQUENCE [LARGE SCALE GENOMIC DNA]</scope>
    <source>
        <strain evidence="3 4">RCEF 2490</strain>
    </source>
</reference>
<dbReference type="AlphaFoldDB" id="A0A167X678"/>
<proteinExistence type="inferred from homology"/>
<organism evidence="3 4">
    <name type="scientific">Moelleriella libera RCEF 2490</name>
    <dbReference type="NCBI Taxonomy" id="1081109"/>
    <lineage>
        <taxon>Eukaryota</taxon>
        <taxon>Fungi</taxon>
        <taxon>Dikarya</taxon>
        <taxon>Ascomycota</taxon>
        <taxon>Pezizomycotina</taxon>
        <taxon>Sordariomycetes</taxon>
        <taxon>Hypocreomycetidae</taxon>
        <taxon>Hypocreales</taxon>
        <taxon>Clavicipitaceae</taxon>
        <taxon>Moelleriella</taxon>
    </lineage>
</organism>
<dbReference type="PANTHER" id="PTHR16487:SF0">
    <property type="entry name" value="PROTEIN PHOSPHATASE 4 REGULATORY SUBUNIT 2-RELATED"/>
    <property type="match status" value="1"/>
</dbReference>
<dbReference type="PANTHER" id="PTHR16487">
    <property type="entry name" value="PPP4R2-RELATED PROTEIN"/>
    <property type="match status" value="1"/>
</dbReference>
<feature type="region of interest" description="Disordered" evidence="2">
    <location>
        <begin position="338"/>
        <end position="436"/>
    </location>
</feature>
<dbReference type="GO" id="GO:0005634">
    <property type="term" value="C:nucleus"/>
    <property type="evidence" value="ECO:0007669"/>
    <property type="project" value="TreeGrafter"/>
</dbReference>
<feature type="compositionally biased region" description="Low complexity" evidence="2">
    <location>
        <begin position="201"/>
        <end position="214"/>
    </location>
</feature>
<dbReference type="InterPro" id="IPR015267">
    <property type="entry name" value="PPP4R2"/>
</dbReference>
<feature type="region of interest" description="Disordered" evidence="2">
    <location>
        <begin position="44"/>
        <end position="77"/>
    </location>
</feature>
<dbReference type="GO" id="GO:0030289">
    <property type="term" value="C:protein phosphatase 4 complex"/>
    <property type="evidence" value="ECO:0007669"/>
    <property type="project" value="InterPro"/>
</dbReference>
<gene>
    <name evidence="3" type="ORF">AAL_07574</name>
</gene>
<feature type="region of interest" description="Disordered" evidence="2">
    <location>
        <begin position="199"/>
        <end position="231"/>
    </location>
</feature>
<comment type="caution">
    <text evidence="3">The sequence shown here is derived from an EMBL/GenBank/DDBJ whole genome shotgun (WGS) entry which is preliminary data.</text>
</comment>
<evidence type="ECO:0000256" key="2">
    <source>
        <dbReference type="SAM" id="MobiDB-lite"/>
    </source>
</evidence>
<name>A0A167X678_9HYPO</name>